<dbReference type="EMBL" id="JAQIZT010000005">
    <property type="protein sequence ID" value="KAJ6996764.1"/>
    <property type="molecule type" value="Genomic_DNA"/>
</dbReference>
<comment type="caution">
    <text evidence="1">The sequence shown here is derived from an EMBL/GenBank/DDBJ whole genome shotgun (WGS) entry which is preliminary data.</text>
</comment>
<evidence type="ECO:0000313" key="1">
    <source>
        <dbReference type="EMBL" id="KAJ6996764.1"/>
    </source>
</evidence>
<sequence length="92" mass="10110">MAIASRDLELGEKRKKRWANFQGFKGGWEPSSREQAIPQLISLYKSIGVSILDMMAFPRFALAPSYNAGDGHIFDVVAYKFSEAPESAAGAL</sequence>
<reference evidence="1" key="1">
    <citation type="journal article" date="2023" name="Mol. Ecol. Resour.">
        <title>Chromosome-level genome assembly of a triploid poplar Populus alba 'Berolinensis'.</title>
        <authorList>
            <person name="Chen S."/>
            <person name="Yu Y."/>
            <person name="Wang X."/>
            <person name="Wang S."/>
            <person name="Zhang T."/>
            <person name="Zhou Y."/>
            <person name="He R."/>
            <person name="Meng N."/>
            <person name="Wang Y."/>
            <person name="Liu W."/>
            <person name="Liu Z."/>
            <person name="Liu J."/>
            <person name="Guo Q."/>
            <person name="Huang H."/>
            <person name="Sederoff R.R."/>
            <person name="Wang G."/>
            <person name="Qu G."/>
            <person name="Chen S."/>
        </authorList>
    </citation>
    <scope>NUCLEOTIDE SEQUENCE</scope>
    <source>
        <strain evidence="1">SC-2020</strain>
    </source>
</reference>
<name>A0AAD6QU81_9ROSI</name>
<protein>
    <submittedName>
        <fullName evidence="1">Uncharacterized protein</fullName>
    </submittedName>
</protein>
<accession>A0AAD6QU81</accession>
<keyword evidence="2" id="KW-1185">Reference proteome</keyword>
<gene>
    <name evidence="1" type="ORF">NC653_013380</name>
</gene>
<evidence type="ECO:0000313" key="2">
    <source>
        <dbReference type="Proteomes" id="UP001164929"/>
    </source>
</evidence>
<dbReference type="AlphaFoldDB" id="A0AAD6QU81"/>
<dbReference type="Proteomes" id="UP001164929">
    <property type="component" value="Chromosome 5"/>
</dbReference>
<proteinExistence type="predicted"/>
<organism evidence="1 2">
    <name type="scientific">Populus alba x Populus x berolinensis</name>
    <dbReference type="NCBI Taxonomy" id="444605"/>
    <lineage>
        <taxon>Eukaryota</taxon>
        <taxon>Viridiplantae</taxon>
        <taxon>Streptophyta</taxon>
        <taxon>Embryophyta</taxon>
        <taxon>Tracheophyta</taxon>
        <taxon>Spermatophyta</taxon>
        <taxon>Magnoliopsida</taxon>
        <taxon>eudicotyledons</taxon>
        <taxon>Gunneridae</taxon>
        <taxon>Pentapetalae</taxon>
        <taxon>rosids</taxon>
        <taxon>fabids</taxon>
        <taxon>Malpighiales</taxon>
        <taxon>Salicaceae</taxon>
        <taxon>Saliceae</taxon>
        <taxon>Populus</taxon>
    </lineage>
</organism>